<dbReference type="InterPro" id="IPR020998">
    <property type="entry name" value="Med3"/>
</dbReference>
<feature type="compositionally biased region" description="Low complexity" evidence="1">
    <location>
        <begin position="220"/>
        <end position="237"/>
    </location>
</feature>
<keyword evidence="3" id="KW-1185">Reference proteome</keyword>
<gene>
    <name evidence="2" type="ORF">RNJ44_00782</name>
</gene>
<dbReference type="Proteomes" id="UP001623330">
    <property type="component" value="Unassembled WGS sequence"/>
</dbReference>
<protein>
    <submittedName>
        <fullName evidence="2">Mediator of RNA polymerase II transcription subunit 3</fullName>
    </submittedName>
</protein>
<dbReference type="Pfam" id="PF11593">
    <property type="entry name" value="Med3"/>
    <property type="match status" value="1"/>
</dbReference>
<proteinExistence type="predicted"/>
<comment type="caution">
    <text evidence="2">The sequence shown here is derived from an EMBL/GenBank/DDBJ whole genome shotgun (WGS) entry which is preliminary data.</text>
</comment>
<feature type="compositionally biased region" description="Polar residues" evidence="1">
    <location>
        <begin position="194"/>
        <end position="206"/>
    </location>
</feature>
<feature type="compositionally biased region" description="Polar residues" evidence="1">
    <location>
        <begin position="158"/>
        <end position="174"/>
    </location>
</feature>
<sequence length="460" mass="49231">MSNNINNDINKVESLGEILLPGMRLADLEVKLSEDDKDSCKSILHSRIKRAEDAILPLRLQFNDFTQIMASLDEEKMSSISNEEKFQMIRSKVLGIAERLQSLSTEFEELQPLFATVNEYSEKYNNKNFQVLQILNGYNHMGKAGTISGGTPAALSSTPINPNLGNTATSSNAKKVTKNAPTPGPSVTTPSSSNNIATPGSATTPAAQGKKPRKPRQTKKQQQQAAAAAAAAAAQTQGPNNSQGRTPSVGMGSNTGTPILTNPNMKSVQTPVPPSITNPISMPGNVPLSNQIASPGNMTNKNKGNSNSMLSPLAGSAHMNQMFNIQGQGNQFQNQQPMGNKGGSQFNDNSNINNSNNSNDLGMGMNNPAMNMNMGMGMNMGMNMNQITPANILSMNTSKASNDSVQQLNSGNMMMMDQNNNLNTNNNNNNNGGNNNNPKNAYDLVDLNSLDLSSLNMDFL</sequence>
<feature type="compositionally biased region" description="Polar residues" evidence="1">
    <location>
        <begin position="238"/>
        <end position="270"/>
    </location>
</feature>
<evidence type="ECO:0000256" key="1">
    <source>
        <dbReference type="SAM" id="MobiDB-lite"/>
    </source>
</evidence>
<feature type="compositionally biased region" description="Low complexity" evidence="1">
    <location>
        <begin position="330"/>
        <end position="339"/>
    </location>
</feature>
<evidence type="ECO:0000313" key="3">
    <source>
        <dbReference type="Proteomes" id="UP001623330"/>
    </source>
</evidence>
<evidence type="ECO:0000313" key="2">
    <source>
        <dbReference type="EMBL" id="KAL3231143.1"/>
    </source>
</evidence>
<feature type="compositionally biased region" description="Polar residues" evidence="1">
    <location>
        <begin position="287"/>
        <end position="310"/>
    </location>
</feature>
<feature type="compositionally biased region" description="Basic residues" evidence="1">
    <location>
        <begin position="210"/>
        <end position="219"/>
    </location>
</feature>
<name>A0ABR4NS43_9SACH</name>
<feature type="compositionally biased region" description="Low complexity" evidence="1">
    <location>
        <begin position="347"/>
        <end position="367"/>
    </location>
</feature>
<feature type="region of interest" description="Disordered" evidence="1">
    <location>
        <begin position="419"/>
        <end position="440"/>
    </location>
</feature>
<dbReference type="EMBL" id="JBEVYD010000008">
    <property type="protein sequence ID" value="KAL3231143.1"/>
    <property type="molecule type" value="Genomic_DNA"/>
</dbReference>
<feature type="region of interest" description="Disordered" evidence="1">
    <location>
        <begin position="330"/>
        <end position="367"/>
    </location>
</feature>
<feature type="region of interest" description="Disordered" evidence="1">
    <location>
        <begin position="158"/>
        <end position="313"/>
    </location>
</feature>
<reference evidence="2 3" key="1">
    <citation type="submission" date="2024-05" db="EMBL/GenBank/DDBJ databases">
        <title>Long read based assembly of the Candida bracarensis genome reveals expanded adhesin content.</title>
        <authorList>
            <person name="Marcet-Houben M."/>
            <person name="Ksiezopolska E."/>
            <person name="Gabaldon T."/>
        </authorList>
    </citation>
    <scope>NUCLEOTIDE SEQUENCE [LARGE SCALE GENOMIC DNA]</scope>
    <source>
        <strain evidence="2 3">CBM6</strain>
    </source>
</reference>
<organism evidence="2 3">
    <name type="scientific">Nakaseomyces bracarensis</name>
    <dbReference type="NCBI Taxonomy" id="273131"/>
    <lineage>
        <taxon>Eukaryota</taxon>
        <taxon>Fungi</taxon>
        <taxon>Dikarya</taxon>
        <taxon>Ascomycota</taxon>
        <taxon>Saccharomycotina</taxon>
        <taxon>Saccharomycetes</taxon>
        <taxon>Saccharomycetales</taxon>
        <taxon>Saccharomycetaceae</taxon>
        <taxon>Nakaseomyces</taxon>
    </lineage>
</organism>
<accession>A0ABR4NS43</accession>